<dbReference type="InterPro" id="IPR011008">
    <property type="entry name" value="Dimeric_a/b-barrel"/>
</dbReference>
<accession>A0A917FMS6</accession>
<keyword evidence="2" id="KW-0560">Oxidoreductase</keyword>
<dbReference type="SUPFAM" id="SSF54909">
    <property type="entry name" value="Dimeric alpha+beta barrel"/>
    <property type="match status" value="1"/>
</dbReference>
<dbReference type="EMBL" id="BMGR01000002">
    <property type="protein sequence ID" value="GGF93139.1"/>
    <property type="molecule type" value="Genomic_DNA"/>
</dbReference>
<dbReference type="GO" id="GO:0004497">
    <property type="term" value="F:monooxygenase activity"/>
    <property type="evidence" value="ECO:0007669"/>
    <property type="project" value="UniProtKB-KW"/>
</dbReference>
<gene>
    <name evidence="2" type="ORF">GCM10010916_08130</name>
</gene>
<dbReference type="AlphaFoldDB" id="A0A917FMS6"/>
<keyword evidence="3" id="KW-1185">Reference proteome</keyword>
<evidence type="ECO:0000313" key="2">
    <source>
        <dbReference type="EMBL" id="GGF93139.1"/>
    </source>
</evidence>
<sequence>MIVVTAIIKIKEEKRNEFLAGVQDLITSSQEEKGCISYRMYEDTEIRNAFLFLEEWESQEILDLHHQEPHFKAFSETLDDFLAAAPEVKVHEVSGTTVS</sequence>
<comment type="caution">
    <text evidence="2">The sequence shown here is derived from an EMBL/GenBank/DDBJ whole genome shotgun (WGS) entry which is preliminary data.</text>
</comment>
<reference evidence="2" key="1">
    <citation type="journal article" date="2014" name="Int. J. Syst. Evol. Microbiol.">
        <title>Complete genome sequence of Corynebacterium casei LMG S-19264T (=DSM 44701T), isolated from a smear-ripened cheese.</title>
        <authorList>
            <consortium name="US DOE Joint Genome Institute (JGI-PGF)"/>
            <person name="Walter F."/>
            <person name="Albersmeier A."/>
            <person name="Kalinowski J."/>
            <person name="Ruckert C."/>
        </authorList>
    </citation>
    <scope>NUCLEOTIDE SEQUENCE</scope>
    <source>
        <strain evidence="2">CGMCC 1.12987</strain>
    </source>
</reference>
<dbReference type="Gene3D" id="3.30.70.100">
    <property type="match status" value="1"/>
</dbReference>
<proteinExistence type="predicted"/>
<evidence type="ECO:0000259" key="1">
    <source>
        <dbReference type="PROSITE" id="PS51725"/>
    </source>
</evidence>
<organism evidence="2 3">
    <name type="scientific">Paenibacillus abyssi</name>
    <dbReference type="NCBI Taxonomy" id="1340531"/>
    <lineage>
        <taxon>Bacteria</taxon>
        <taxon>Bacillati</taxon>
        <taxon>Bacillota</taxon>
        <taxon>Bacilli</taxon>
        <taxon>Bacillales</taxon>
        <taxon>Paenibacillaceae</taxon>
        <taxon>Paenibacillus</taxon>
    </lineage>
</organism>
<evidence type="ECO:0000313" key="3">
    <source>
        <dbReference type="Proteomes" id="UP000644756"/>
    </source>
</evidence>
<dbReference type="InterPro" id="IPR050744">
    <property type="entry name" value="AI-2_Isomerase_LsrG"/>
</dbReference>
<dbReference type="PANTHER" id="PTHR33336">
    <property type="entry name" value="QUINOL MONOOXYGENASE YGIN-RELATED"/>
    <property type="match status" value="1"/>
</dbReference>
<feature type="domain" description="ABM" evidence="1">
    <location>
        <begin position="2"/>
        <end position="90"/>
    </location>
</feature>
<name>A0A917FMS6_9BACL</name>
<keyword evidence="2" id="KW-0503">Monooxygenase</keyword>
<dbReference type="InterPro" id="IPR007138">
    <property type="entry name" value="ABM_dom"/>
</dbReference>
<protein>
    <submittedName>
        <fullName evidence="2">Antibiotic biosynthesis monooxygenase</fullName>
    </submittedName>
</protein>
<dbReference type="Pfam" id="PF03992">
    <property type="entry name" value="ABM"/>
    <property type="match status" value="1"/>
</dbReference>
<dbReference type="PROSITE" id="PS51725">
    <property type="entry name" value="ABM"/>
    <property type="match status" value="1"/>
</dbReference>
<reference evidence="2" key="2">
    <citation type="submission" date="2020-09" db="EMBL/GenBank/DDBJ databases">
        <authorList>
            <person name="Sun Q."/>
            <person name="Zhou Y."/>
        </authorList>
    </citation>
    <scope>NUCLEOTIDE SEQUENCE</scope>
    <source>
        <strain evidence="2">CGMCC 1.12987</strain>
    </source>
</reference>
<dbReference type="RefSeq" id="WP_188529255.1">
    <property type="nucleotide sequence ID" value="NZ_BMGR01000002.1"/>
</dbReference>
<dbReference type="Proteomes" id="UP000644756">
    <property type="component" value="Unassembled WGS sequence"/>
</dbReference>
<dbReference type="PANTHER" id="PTHR33336:SF15">
    <property type="entry name" value="ABM DOMAIN-CONTAINING PROTEIN"/>
    <property type="match status" value="1"/>
</dbReference>